<name>A0A2Z7CHI8_9LAMI</name>
<keyword evidence="3" id="KW-1185">Reference proteome</keyword>
<feature type="compositionally biased region" description="Polar residues" evidence="1">
    <location>
        <begin position="40"/>
        <end position="55"/>
    </location>
</feature>
<evidence type="ECO:0000313" key="2">
    <source>
        <dbReference type="EMBL" id="KZV45357.1"/>
    </source>
</evidence>
<accession>A0A2Z7CHI8</accession>
<proteinExistence type="predicted"/>
<dbReference type="Proteomes" id="UP000250235">
    <property type="component" value="Unassembled WGS sequence"/>
</dbReference>
<organism evidence="2 3">
    <name type="scientific">Dorcoceras hygrometricum</name>
    <dbReference type="NCBI Taxonomy" id="472368"/>
    <lineage>
        <taxon>Eukaryota</taxon>
        <taxon>Viridiplantae</taxon>
        <taxon>Streptophyta</taxon>
        <taxon>Embryophyta</taxon>
        <taxon>Tracheophyta</taxon>
        <taxon>Spermatophyta</taxon>
        <taxon>Magnoliopsida</taxon>
        <taxon>eudicotyledons</taxon>
        <taxon>Gunneridae</taxon>
        <taxon>Pentapetalae</taxon>
        <taxon>asterids</taxon>
        <taxon>lamiids</taxon>
        <taxon>Lamiales</taxon>
        <taxon>Gesneriaceae</taxon>
        <taxon>Didymocarpoideae</taxon>
        <taxon>Trichosporeae</taxon>
        <taxon>Loxocarpinae</taxon>
        <taxon>Dorcoceras</taxon>
    </lineage>
</organism>
<evidence type="ECO:0000256" key="1">
    <source>
        <dbReference type="SAM" id="MobiDB-lite"/>
    </source>
</evidence>
<feature type="compositionally biased region" description="Acidic residues" evidence="1">
    <location>
        <begin position="61"/>
        <end position="77"/>
    </location>
</feature>
<feature type="compositionally biased region" description="Basic and acidic residues" evidence="1">
    <location>
        <begin position="78"/>
        <end position="94"/>
    </location>
</feature>
<reference evidence="2 3" key="1">
    <citation type="journal article" date="2015" name="Proc. Natl. Acad. Sci. U.S.A.">
        <title>The resurrection genome of Boea hygrometrica: A blueprint for survival of dehydration.</title>
        <authorList>
            <person name="Xiao L."/>
            <person name="Yang G."/>
            <person name="Zhang L."/>
            <person name="Yang X."/>
            <person name="Zhao S."/>
            <person name="Ji Z."/>
            <person name="Zhou Q."/>
            <person name="Hu M."/>
            <person name="Wang Y."/>
            <person name="Chen M."/>
            <person name="Xu Y."/>
            <person name="Jin H."/>
            <person name="Xiao X."/>
            <person name="Hu G."/>
            <person name="Bao F."/>
            <person name="Hu Y."/>
            <person name="Wan P."/>
            <person name="Li L."/>
            <person name="Deng X."/>
            <person name="Kuang T."/>
            <person name="Xiang C."/>
            <person name="Zhu J.K."/>
            <person name="Oliver M.J."/>
            <person name="He Y."/>
        </authorList>
    </citation>
    <scope>NUCLEOTIDE SEQUENCE [LARGE SCALE GENOMIC DNA]</scope>
    <source>
        <strain evidence="3">cv. XS01</strain>
    </source>
</reference>
<gene>
    <name evidence="2" type="ORF">F511_04095</name>
</gene>
<sequence length="94" mass="10797">MDYVGVYLYFLHESGSWDQHFIRGNHFFDTNYADPEIQVASRNQGDANTHVGNSDTKPEIPLDESDEGHGNDEEEINTTEKDNMHEETSSRHAR</sequence>
<dbReference type="EMBL" id="KQ996399">
    <property type="protein sequence ID" value="KZV45357.1"/>
    <property type="molecule type" value="Genomic_DNA"/>
</dbReference>
<feature type="region of interest" description="Disordered" evidence="1">
    <location>
        <begin position="38"/>
        <end position="94"/>
    </location>
</feature>
<dbReference type="AlphaFoldDB" id="A0A2Z7CHI8"/>
<protein>
    <submittedName>
        <fullName evidence="2">Uncharacterized protein</fullName>
    </submittedName>
</protein>
<evidence type="ECO:0000313" key="3">
    <source>
        <dbReference type="Proteomes" id="UP000250235"/>
    </source>
</evidence>